<feature type="compositionally biased region" description="Polar residues" evidence="1">
    <location>
        <begin position="199"/>
        <end position="224"/>
    </location>
</feature>
<dbReference type="Gramene" id="MELO3C002244.2.1">
    <property type="protein sequence ID" value="MELO3C002244.2.1"/>
    <property type="gene ID" value="MELO3C002244.2"/>
</dbReference>
<evidence type="ECO:0000256" key="1">
    <source>
        <dbReference type="SAM" id="MobiDB-lite"/>
    </source>
</evidence>
<feature type="chain" id="PRO_5039939845" evidence="2">
    <location>
        <begin position="18"/>
        <end position="224"/>
    </location>
</feature>
<name>A0A9I9CE41_CUCME</name>
<proteinExistence type="predicted"/>
<protein>
    <submittedName>
        <fullName evidence="3">Uncharacterized protein</fullName>
    </submittedName>
</protein>
<accession>A0A9I9CE41</accession>
<evidence type="ECO:0000313" key="3">
    <source>
        <dbReference type="EnsemblPlants" id="MELO3C002244.2.1"/>
    </source>
</evidence>
<dbReference type="Pfam" id="PF14009">
    <property type="entry name" value="PADRE"/>
    <property type="match status" value="1"/>
</dbReference>
<feature type="region of interest" description="Disordered" evidence="1">
    <location>
        <begin position="168"/>
        <end position="224"/>
    </location>
</feature>
<organism evidence="3">
    <name type="scientific">Cucumis melo</name>
    <name type="common">Muskmelon</name>
    <dbReference type="NCBI Taxonomy" id="3656"/>
    <lineage>
        <taxon>Eukaryota</taxon>
        <taxon>Viridiplantae</taxon>
        <taxon>Streptophyta</taxon>
        <taxon>Embryophyta</taxon>
        <taxon>Tracheophyta</taxon>
        <taxon>Spermatophyta</taxon>
        <taxon>Magnoliopsida</taxon>
        <taxon>eudicotyledons</taxon>
        <taxon>Gunneridae</taxon>
        <taxon>Pentapetalae</taxon>
        <taxon>rosids</taxon>
        <taxon>fabids</taxon>
        <taxon>Cucurbitales</taxon>
        <taxon>Cucurbitaceae</taxon>
        <taxon>Benincaseae</taxon>
        <taxon>Cucumis</taxon>
    </lineage>
</organism>
<sequence length="224" mass="24987">LLLLLLLLLPLQPRGRSFHFLERQKTRVPVERETNPMGNCQAIDTASLIIQHPNGKVDRLYWPVNAGEIMKTNPGHYVALLISTKVCQSETTSTHHRRRDNETQTNSTNFNSVRLTRIKLLKPTDSLVLGQIYRLVTTQVGFEIGGVGLDVLQGLKAKQEAKKKRNLLDFEGKQGNSEKGSEGEINQGMKNERNRVKKCNSTVSTAAKSRGWQPSLQSISEGGS</sequence>
<dbReference type="PANTHER" id="PTHR33413:SF33">
    <property type="entry name" value="MEDIATOR OF RNA POLYMERASE II TRANSCRIPTION SUBUNIT 29"/>
    <property type="match status" value="1"/>
</dbReference>
<feature type="signal peptide" evidence="2">
    <location>
        <begin position="1"/>
        <end position="17"/>
    </location>
</feature>
<evidence type="ECO:0000256" key="2">
    <source>
        <dbReference type="SAM" id="SignalP"/>
    </source>
</evidence>
<reference evidence="3" key="1">
    <citation type="submission" date="2023-03" db="UniProtKB">
        <authorList>
            <consortium name="EnsemblPlants"/>
        </authorList>
    </citation>
    <scope>IDENTIFICATION</scope>
</reference>
<dbReference type="EnsemblPlants" id="MELO3C002244.2.1">
    <property type="protein sequence ID" value="MELO3C002244.2.1"/>
    <property type="gene ID" value="MELO3C002244.2"/>
</dbReference>
<dbReference type="InterPro" id="IPR025322">
    <property type="entry name" value="PADRE_dom"/>
</dbReference>
<dbReference type="PANTHER" id="PTHR33413">
    <property type="entry name" value="EXPRESSED PROTEIN"/>
    <property type="match status" value="1"/>
</dbReference>
<keyword evidence="2" id="KW-0732">Signal</keyword>
<dbReference type="AlphaFoldDB" id="A0A9I9CE41"/>